<reference evidence="2 3" key="1">
    <citation type="submission" date="2018-07" db="EMBL/GenBank/DDBJ databases">
        <title>Genomic Encyclopedia of Type Strains, Phase IV (KMG-IV): sequencing the most valuable type-strain genomes for metagenomic binning, comparative biology and taxonomic classification.</title>
        <authorList>
            <person name="Goeker M."/>
        </authorList>
    </citation>
    <scope>NUCLEOTIDE SEQUENCE [LARGE SCALE GENOMIC DNA]</scope>
    <source>
        <strain evidence="2 3">DSM 14364</strain>
    </source>
</reference>
<dbReference type="EMBL" id="QQBB01000003">
    <property type="protein sequence ID" value="RDI60260.1"/>
    <property type="molecule type" value="Genomic_DNA"/>
</dbReference>
<protein>
    <recommendedName>
        <fullName evidence="4">DUF2490 domain-containing protein</fullName>
    </recommendedName>
</protein>
<name>A0A370HPJ5_9HYPH</name>
<feature type="signal peptide" evidence="1">
    <location>
        <begin position="1"/>
        <end position="24"/>
    </location>
</feature>
<dbReference type="Proteomes" id="UP000254925">
    <property type="component" value="Unassembled WGS sequence"/>
</dbReference>
<keyword evidence="1" id="KW-0732">Signal</keyword>
<gene>
    <name evidence="2" type="ORF">DES45_103522</name>
</gene>
<dbReference type="OrthoDB" id="8017834at2"/>
<dbReference type="RefSeq" id="WP_147282384.1">
    <property type="nucleotide sequence ID" value="NZ_QQBB01000003.1"/>
</dbReference>
<sequence length="241" mass="25706">MPASRHSRQAALALMLLAPATAHAAEDEIWNAWITPSWLDAHVAALRSTPGTRRAYALNRTEIWASGIARSTKEAFGASRLDEAVGARLRPFQDIAFTVGTAIAHTGEFTRSLSSSVNWESSWSRRLKRLGGLKVDLTTAGAFGSGHTAYSQSISGTLGIPLELPLGTWTTELKLSPSMNLDMASGEVGTHLASELVGRTVLGSETDAFSSVLNLKIGYGFAPETRPSAFAGVEIRITPNL</sequence>
<evidence type="ECO:0000313" key="3">
    <source>
        <dbReference type="Proteomes" id="UP000254925"/>
    </source>
</evidence>
<evidence type="ECO:0000256" key="1">
    <source>
        <dbReference type="SAM" id="SignalP"/>
    </source>
</evidence>
<proteinExistence type="predicted"/>
<keyword evidence="3" id="KW-1185">Reference proteome</keyword>
<comment type="caution">
    <text evidence="2">The sequence shown here is derived from an EMBL/GenBank/DDBJ whole genome shotgun (WGS) entry which is preliminary data.</text>
</comment>
<evidence type="ECO:0000313" key="2">
    <source>
        <dbReference type="EMBL" id="RDI60260.1"/>
    </source>
</evidence>
<accession>A0A370HPJ5</accession>
<evidence type="ECO:0008006" key="4">
    <source>
        <dbReference type="Google" id="ProtNLM"/>
    </source>
</evidence>
<dbReference type="AlphaFoldDB" id="A0A370HPJ5"/>
<feature type="chain" id="PRO_5016978160" description="DUF2490 domain-containing protein" evidence="1">
    <location>
        <begin position="25"/>
        <end position="241"/>
    </location>
</feature>
<organism evidence="2 3">
    <name type="scientific">Microvirga subterranea</name>
    <dbReference type="NCBI Taxonomy" id="186651"/>
    <lineage>
        <taxon>Bacteria</taxon>
        <taxon>Pseudomonadati</taxon>
        <taxon>Pseudomonadota</taxon>
        <taxon>Alphaproteobacteria</taxon>
        <taxon>Hyphomicrobiales</taxon>
        <taxon>Methylobacteriaceae</taxon>
        <taxon>Microvirga</taxon>
    </lineage>
</organism>